<dbReference type="EMBL" id="SMAS01000002">
    <property type="protein sequence ID" value="TCT36723.1"/>
    <property type="molecule type" value="Genomic_DNA"/>
</dbReference>
<proteinExistence type="predicted"/>
<accession>A0A4R3NP52</accession>
<gene>
    <name evidence="1" type="ORF">EC835_102174</name>
</gene>
<reference evidence="1 2" key="1">
    <citation type="submission" date="2019-03" db="EMBL/GenBank/DDBJ databases">
        <title>Genomic analyses of the natural microbiome of Caenorhabditis elegans.</title>
        <authorList>
            <person name="Samuel B."/>
        </authorList>
    </citation>
    <scope>NUCLEOTIDE SEQUENCE [LARGE SCALE GENOMIC DNA]</scope>
    <source>
        <strain evidence="1 2">JUb102</strain>
    </source>
</reference>
<dbReference type="RefSeq" id="WP_132495406.1">
    <property type="nucleotide sequence ID" value="NZ_SMAS01000002.1"/>
</dbReference>
<evidence type="ECO:0008006" key="3">
    <source>
        <dbReference type="Google" id="ProtNLM"/>
    </source>
</evidence>
<dbReference type="InterPro" id="IPR054447">
    <property type="entry name" value="Gp29-like"/>
</dbReference>
<organism evidence="1 2">
    <name type="scientific">Providencia alcalifaciens</name>
    <dbReference type="NCBI Taxonomy" id="126385"/>
    <lineage>
        <taxon>Bacteria</taxon>
        <taxon>Pseudomonadati</taxon>
        <taxon>Pseudomonadota</taxon>
        <taxon>Gammaproteobacteria</taxon>
        <taxon>Enterobacterales</taxon>
        <taxon>Morganellaceae</taxon>
        <taxon>Providencia</taxon>
    </lineage>
</organism>
<comment type="caution">
    <text evidence="1">The sequence shown here is derived from an EMBL/GenBank/DDBJ whole genome shotgun (WGS) entry which is preliminary data.</text>
</comment>
<evidence type="ECO:0000313" key="1">
    <source>
        <dbReference type="EMBL" id="TCT36723.1"/>
    </source>
</evidence>
<dbReference type="OrthoDB" id="8664669at2"/>
<name>A0A4R3NP52_9GAMM</name>
<evidence type="ECO:0000313" key="2">
    <source>
        <dbReference type="Proteomes" id="UP000295055"/>
    </source>
</evidence>
<sequence length="171" mass="19710">MTDNDVDIAIRKQLLFQLKEAKIEIPVKAGFQATRQGRDDNMVIFFPIDERGHGWQERKYDVQGKYANHQEKQPSEKTYQFQVLITDFGCFTASDITAIVRMITNSLTFVEALKKQGIGTQRASNIRNPYFLNDYGNYEQNPSFDLIVSFTRTLHLDTAVVSALYPDIHRI</sequence>
<dbReference type="Proteomes" id="UP000295055">
    <property type="component" value="Unassembled WGS sequence"/>
</dbReference>
<protein>
    <recommendedName>
        <fullName evidence="3">Phage protein</fullName>
    </recommendedName>
</protein>
<dbReference type="Pfam" id="PF22756">
    <property type="entry name" value="E217_gp29"/>
    <property type="match status" value="1"/>
</dbReference>
<dbReference type="AlphaFoldDB" id="A0A4R3NP52"/>